<comment type="similarity">
    <text evidence="2">Belongs to the ABC transporter superfamily.</text>
</comment>
<dbReference type="GO" id="GO:0005524">
    <property type="term" value="F:ATP binding"/>
    <property type="evidence" value="ECO:0007669"/>
    <property type="project" value="UniProtKB-KW"/>
</dbReference>
<keyword evidence="9" id="KW-0406">Ion transport</keyword>
<evidence type="ECO:0000256" key="10">
    <source>
        <dbReference type="ARBA" id="ARBA00023136"/>
    </source>
</evidence>
<dbReference type="SUPFAM" id="SSF52540">
    <property type="entry name" value="P-loop containing nucleoside triphosphate hydrolases"/>
    <property type="match status" value="1"/>
</dbReference>
<protein>
    <submittedName>
        <fullName evidence="12">Ferric vibriobactin, enterobactin transport system, ATP-binding protein ViuC</fullName>
    </submittedName>
</protein>
<name>A0A0D6B925_RHOSU</name>
<dbReference type="KEGG" id="rsu:NHU_04510"/>
<evidence type="ECO:0000256" key="7">
    <source>
        <dbReference type="ARBA" id="ARBA00022840"/>
    </source>
</evidence>
<dbReference type="Proteomes" id="UP000064912">
    <property type="component" value="Plasmid Plasmid2"/>
</dbReference>
<evidence type="ECO:0000313" key="13">
    <source>
        <dbReference type="Proteomes" id="UP000064912"/>
    </source>
</evidence>
<dbReference type="PANTHER" id="PTHR42771">
    <property type="entry name" value="IRON(3+)-HYDROXAMATE IMPORT ATP-BINDING PROTEIN FHUC"/>
    <property type="match status" value="1"/>
</dbReference>
<gene>
    <name evidence="12" type="ORF">NHU_04510</name>
</gene>
<dbReference type="FunFam" id="3.40.50.300:FF:000134">
    <property type="entry name" value="Iron-enterobactin ABC transporter ATP-binding protein"/>
    <property type="match status" value="1"/>
</dbReference>
<dbReference type="PANTHER" id="PTHR42771:SF12">
    <property type="entry name" value="FE(3+) DICITRATE TRANSPORT ATP-BINDING PROTEIN FECE-RELATED"/>
    <property type="match status" value="1"/>
</dbReference>
<evidence type="ECO:0000256" key="1">
    <source>
        <dbReference type="ARBA" id="ARBA00004202"/>
    </source>
</evidence>
<dbReference type="InterPro" id="IPR051535">
    <property type="entry name" value="Siderophore_ABC-ATPase"/>
</dbReference>
<dbReference type="GO" id="GO:0005886">
    <property type="term" value="C:plasma membrane"/>
    <property type="evidence" value="ECO:0007669"/>
    <property type="project" value="UniProtKB-SubCell"/>
</dbReference>
<evidence type="ECO:0000313" key="12">
    <source>
        <dbReference type="EMBL" id="BAQ71623.1"/>
    </source>
</evidence>
<keyword evidence="4" id="KW-1003">Cell membrane</keyword>
<reference evidence="12 13" key="1">
    <citation type="submission" date="2015-02" db="EMBL/GenBank/DDBJ databases">
        <title>Genome sequene of Rhodovulum sulfidophilum DSM 2351.</title>
        <authorList>
            <person name="Nagao N."/>
        </authorList>
    </citation>
    <scope>NUCLEOTIDE SEQUENCE [LARGE SCALE GENOMIC DNA]</scope>
    <source>
        <strain evidence="12 13">DSM 2351</strain>
        <plasmid evidence="13">Plasmid Plasmid2 DNA</plasmid>
    </source>
</reference>
<evidence type="ECO:0000256" key="4">
    <source>
        <dbReference type="ARBA" id="ARBA00022475"/>
    </source>
</evidence>
<dbReference type="GO" id="GO:0006826">
    <property type="term" value="P:iron ion transport"/>
    <property type="evidence" value="ECO:0007669"/>
    <property type="project" value="UniProtKB-KW"/>
</dbReference>
<evidence type="ECO:0000256" key="5">
    <source>
        <dbReference type="ARBA" id="ARBA00022496"/>
    </source>
</evidence>
<keyword evidence="6" id="KW-0547">Nucleotide-binding</keyword>
<dbReference type="PROSITE" id="PS00211">
    <property type="entry name" value="ABC_TRANSPORTER_1"/>
    <property type="match status" value="1"/>
</dbReference>
<evidence type="ECO:0000256" key="6">
    <source>
        <dbReference type="ARBA" id="ARBA00022741"/>
    </source>
</evidence>
<dbReference type="InterPro" id="IPR027417">
    <property type="entry name" value="P-loop_NTPase"/>
</dbReference>
<evidence type="ECO:0000256" key="3">
    <source>
        <dbReference type="ARBA" id="ARBA00022448"/>
    </source>
</evidence>
<dbReference type="CDD" id="cd03214">
    <property type="entry name" value="ABC_Iron-Siderophores_B12_Hemin"/>
    <property type="match status" value="1"/>
</dbReference>
<keyword evidence="12" id="KW-0614">Plasmid</keyword>
<keyword evidence="5" id="KW-0410">Iron transport</keyword>
<accession>A0A0D6B925</accession>
<proteinExistence type="inferred from homology"/>
<dbReference type="EMBL" id="AP014802">
    <property type="protein sequence ID" value="BAQ71623.1"/>
    <property type="molecule type" value="Genomic_DNA"/>
</dbReference>
<evidence type="ECO:0000259" key="11">
    <source>
        <dbReference type="PROSITE" id="PS50893"/>
    </source>
</evidence>
<dbReference type="GO" id="GO:0016887">
    <property type="term" value="F:ATP hydrolysis activity"/>
    <property type="evidence" value="ECO:0007669"/>
    <property type="project" value="InterPro"/>
</dbReference>
<dbReference type="PATRIC" id="fig|35806.4.peg.4624"/>
<organism evidence="12 13">
    <name type="scientific">Rhodovulum sulfidophilum</name>
    <name type="common">Rhodobacter sulfidophilus</name>
    <dbReference type="NCBI Taxonomy" id="35806"/>
    <lineage>
        <taxon>Bacteria</taxon>
        <taxon>Pseudomonadati</taxon>
        <taxon>Pseudomonadota</taxon>
        <taxon>Alphaproteobacteria</taxon>
        <taxon>Rhodobacterales</taxon>
        <taxon>Paracoccaceae</taxon>
        <taxon>Rhodovulum</taxon>
    </lineage>
</organism>
<keyword evidence="10" id="KW-0472">Membrane</keyword>
<keyword evidence="7 12" id="KW-0067">ATP-binding</keyword>
<keyword evidence="3" id="KW-0813">Transport</keyword>
<dbReference type="AlphaFoldDB" id="A0A0D6B925"/>
<dbReference type="SMART" id="SM00382">
    <property type="entry name" value="AAA"/>
    <property type="match status" value="1"/>
</dbReference>
<evidence type="ECO:0000256" key="2">
    <source>
        <dbReference type="ARBA" id="ARBA00005417"/>
    </source>
</evidence>
<dbReference type="Gene3D" id="3.40.50.300">
    <property type="entry name" value="P-loop containing nucleotide triphosphate hydrolases"/>
    <property type="match status" value="1"/>
</dbReference>
<evidence type="ECO:0000256" key="8">
    <source>
        <dbReference type="ARBA" id="ARBA00023004"/>
    </source>
</evidence>
<dbReference type="PROSITE" id="PS50893">
    <property type="entry name" value="ABC_TRANSPORTER_2"/>
    <property type="match status" value="1"/>
</dbReference>
<feature type="domain" description="ABC transporter" evidence="11">
    <location>
        <begin position="32"/>
        <end position="268"/>
    </location>
</feature>
<dbReference type="InterPro" id="IPR017871">
    <property type="entry name" value="ABC_transporter-like_CS"/>
</dbReference>
<evidence type="ECO:0000256" key="9">
    <source>
        <dbReference type="ARBA" id="ARBA00023065"/>
    </source>
</evidence>
<geneLocation type="plasmid" evidence="13">
    <name>Plasmid2 DNA</name>
</geneLocation>
<sequence>MTRPDPGPFTAQISAQISGQIPADDPATGPRLTAHALGLSYAGKPVCRDITLEVPEGRVSVILGPNGCGKSTLLRGLCNLLPAQSGQVLLDGRNIARMPARALACQVGLLPQSAQAPAGITVGDLVARGRYPHQGPFRQWSERDERIVAEAMAATGIADLAGRDVDALSGGQRQRVWIALVLAQETPILLLDEPTTYLDIAHQLDLLRLLQRLNRERGRTIVAVLHDLNQACRHADHLIVMAEGALVAEGAPRDLMTPELLRRVFGLDALILDDPVSHTPLIVAR</sequence>
<comment type="subcellular location">
    <subcellularLocation>
        <location evidence="1">Cell membrane</location>
        <topology evidence="1">Peripheral membrane protein</topology>
    </subcellularLocation>
</comment>
<dbReference type="Pfam" id="PF00005">
    <property type="entry name" value="ABC_tran"/>
    <property type="match status" value="1"/>
</dbReference>
<dbReference type="InterPro" id="IPR003439">
    <property type="entry name" value="ABC_transporter-like_ATP-bd"/>
</dbReference>
<keyword evidence="8" id="KW-0408">Iron</keyword>
<dbReference type="InterPro" id="IPR003593">
    <property type="entry name" value="AAA+_ATPase"/>
</dbReference>